<evidence type="ECO:0000313" key="7">
    <source>
        <dbReference type="Proteomes" id="UP000243053"/>
    </source>
</evidence>
<dbReference type="NCBIfam" id="TIGR03501">
    <property type="entry name" value="GlyGly_CTERM"/>
    <property type="match status" value="1"/>
</dbReference>
<sequence length="289" mass="31375">MFTQITKKNIRKLLTLVSITTAGLGIANTANATIVEFHTSQGSFQVNLFDQNTPATVKNFLNYVEGDHYNNSVVHRVSSGFVVQAGGFKFNGTWPLTPLVPNVPVINEAIYSNVKGTISMAKKGNDINSATNQWFFNLSDNNTGPAKEGNLDRQNGGFTAFGQVIGDGMTVVNKIAQLKLCDYENLKGIPMVMDSDQTCADMVVPGEENFAVIEQIKVIDPSKTTASDLHPLESKYPDSDGDGVKDIDDAFPSDPSKSVPDVEDSGASINWFALVMLALISTRKRFIKS</sequence>
<proteinExistence type="inferred from homology"/>
<reference evidence="7" key="1">
    <citation type="journal article" date="2017" name="Proc. Natl. Acad. Sci. U.S.A.">
        <title>Simulation of Deepwater Horizon oil plume reveals substrate specialization within a complex community of hydrocarbon degraders.</title>
        <authorList>
            <person name="Hu P."/>
            <person name="Dubinsky E.A."/>
            <person name="Probst A.J."/>
            <person name="Wang J."/>
            <person name="Sieber C.M.K."/>
            <person name="Tom L.M."/>
            <person name="Gardinali P."/>
            <person name="Banfield J.F."/>
            <person name="Atlas R.M."/>
            <person name="Andersen G.L."/>
        </authorList>
    </citation>
    <scope>NUCLEOTIDE SEQUENCE [LARGE SCALE GENOMIC DNA]</scope>
</reference>
<dbReference type="InterPro" id="IPR044665">
    <property type="entry name" value="E_coli_cyclophilin_A-like"/>
</dbReference>
<keyword evidence="1 3" id="KW-0697">Rotamase</keyword>
<feature type="signal peptide" evidence="3">
    <location>
        <begin position="1"/>
        <end position="32"/>
    </location>
</feature>
<dbReference type="Pfam" id="PF00160">
    <property type="entry name" value="Pro_isomerase"/>
    <property type="match status" value="1"/>
</dbReference>
<keyword evidence="3" id="KW-0732">Signal</keyword>
<feature type="region of interest" description="Disordered" evidence="4">
    <location>
        <begin position="224"/>
        <end position="263"/>
    </location>
</feature>
<dbReference type="GO" id="GO:0003755">
    <property type="term" value="F:peptidyl-prolyl cis-trans isomerase activity"/>
    <property type="evidence" value="ECO:0007669"/>
    <property type="project" value="UniProtKB-UniRule"/>
</dbReference>
<evidence type="ECO:0000256" key="1">
    <source>
        <dbReference type="ARBA" id="ARBA00023110"/>
    </source>
</evidence>
<feature type="chain" id="PRO_5011823682" description="Peptidyl-prolyl cis-trans isomerase" evidence="3">
    <location>
        <begin position="33"/>
        <end position="289"/>
    </location>
</feature>
<dbReference type="Proteomes" id="UP000243053">
    <property type="component" value="Unassembled WGS sequence"/>
</dbReference>
<organism evidence="6 7">
    <name type="scientific">Colwellia psychrerythraea</name>
    <name type="common">Vibrio psychroerythus</name>
    <dbReference type="NCBI Taxonomy" id="28229"/>
    <lineage>
        <taxon>Bacteria</taxon>
        <taxon>Pseudomonadati</taxon>
        <taxon>Pseudomonadota</taxon>
        <taxon>Gammaproteobacteria</taxon>
        <taxon>Alteromonadales</taxon>
        <taxon>Colwelliaceae</taxon>
        <taxon>Colwellia</taxon>
    </lineage>
</organism>
<dbReference type="AlphaFoldDB" id="A0A1Y5EE84"/>
<dbReference type="Gene3D" id="2.40.100.10">
    <property type="entry name" value="Cyclophilin-like"/>
    <property type="match status" value="1"/>
</dbReference>
<evidence type="ECO:0000256" key="3">
    <source>
        <dbReference type="RuleBase" id="RU363019"/>
    </source>
</evidence>
<evidence type="ECO:0000313" key="6">
    <source>
        <dbReference type="EMBL" id="OUR79007.1"/>
    </source>
</evidence>
<dbReference type="InterPro" id="IPR029000">
    <property type="entry name" value="Cyclophilin-like_dom_sf"/>
</dbReference>
<protein>
    <recommendedName>
        <fullName evidence="3">Peptidyl-prolyl cis-trans isomerase</fullName>
        <shortName evidence="3">PPIase</shortName>
        <ecNumber evidence="3">5.2.1.8</ecNumber>
    </recommendedName>
</protein>
<comment type="function">
    <text evidence="3">PPIases accelerate the folding of proteins. It catalyzes the cis-trans isomerization of proline imidic peptide bonds in oligopeptides.</text>
</comment>
<dbReference type="EC" id="5.2.1.8" evidence="3"/>
<dbReference type="PRINTS" id="PR00153">
    <property type="entry name" value="CSAPPISMRASE"/>
</dbReference>
<accession>A0A1Y5EE84</accession>
<feature type="compositionally biased region" description="Basic and acidic residues" evidence="4">
    <location>
        <begin position="230"/>
        <end position="248"/>
    </location>
</feature>
<comment type="similarity">
    <text evidence="3">Belongs to the cyclophilin-type PPIase family.</text>
</comment>
<comment type="caution">
    <text evidence="6">The sequence shown here is derived from an EMBL/GenBank/DDBJ whole genome shotgun (WGS) entry which is preliminary data.</text>
</comment>
<dbReference type="PROSITE" id="PS50072">
    <property type="entry name" value="CSA_PPIASE_2"/>
    <property type="match status" value="1"/>
</dbReference>
<dbReference type="EMBL" id="MAAF01000075">
    <property type="protein sequence ID" value="OUR79007.1"/>
    <property type="molecule type" value="Genomic_DNA"/>
</dbReference>
<evidence type="ECO:0000256" key="2">
    <source>
        <dbReference type="ARBA" id="ARBA00023235"/>
    </source>
</evidence>
<gene>
    <name evidence="6" type="ORF">A9Q75_12670</name>
</gene>
<keyword evidence="2 3" id="KW-0413">Isomerase</keyword>
<evidence type="ECO:0000256" key="4">
    <source>
        <dbReference type="SAM" id="MobiDB-lite"/>
    </source>
</evidence>
<name>A0A1Y5EE84_COLPS</name>
<feature type="domain" description="PPIase cyclophilin-type" evidence="5">
    <location>
        <begin position="31"/>
        <end position="191"/>
    </location>
</feature>
<dbReference type="SUPFAM" id="SSF50891">
    <property type="entry name" value="Cyclophilin-like"/>
    <property type="match status" value="1"/>
</dbReference>
<dbReference type="PANTHER" id="PTHR43246">
    <property type="entry name" value="PEPTIDYL-PROLYL CIS-TRANS ISOMERASE CYP38, CHLOROPLASTIC"/>
    <property type="match status" value="1"/>
</dbReference>
<comment type="catalytic activity">
    <reaction evidence="3">
        <text>[protein]-peptidylproline (omega=180) = [protein]-peptidylproline (omega=0)</text>
        <dbReference type="Rhea" id="RHEA:16237"/>
        <dbReference type="Rhea" id="RHEA-COMP:10747"/>
        <dbReference type="Rhea" id="RHEA-COMP:10748"/>
        <dbReference type="ChEBI" id="CHEBI:83833"/>
        <dbReference type="ChEBI" id="CHEBI:83834"/>
        <dbReference type="EC" id="5.2.1.8"/>
    </reaction>
</comment>
<evidence type="ECO:0000259" key="5">
    <source>
        <dbReference type="PROSITE" id="PS50072"/>
    </source>
</evidence>
<dbReference type="InterPro" id="IPR002130">
    <property type="entry name" value="Cyclophilin-type_PPIase_dom"/>
</dbReference>
<dbReference type="InterPro" id="IPR020008">
    <property type="entry name" value="GlyGly_CTERM"/>
</dbReference>